<evidence type="ECO:0000256" key="1">
    <source>
        <dbReference type="SAM" id="MobiDB-lite"/>
    </source>
</evidence>
<keyword evidence="3" id="KW-1185">Reference proteome</keyword>
<protein>
    <submittedName>
        <fullName evidence="2">Unnamed protein product</fullName>
    </submittedName>
</protein>
<feature type="region of interest" description="Disordered" evidence="1">
    <location>
        <begin position="50"/>
        <end position="109"/>
    </location>
</feature>
<evidence type="ECO:0000313" key="3">
    <source>
        <dbReference type="Proteomes" id="UP001165063"/>
    </source>
</evidence>
<feature type="region of interest" description="Disordered" evidence="1">
    <location>
        <begin position="141"/>
        <end position="165"/>
    </location>
</feature>
<gene>
    <name evidence="2" type="ORF">Amon01_000688900</name>
</gene>
<feature type="compositionally biased region" description="Polar residues" evidence="1">
    <location>
        <begin position="1"/>
        <end position="11"/>
    </location>
</feature>
<name>A0A9W7DMU5_AMBMO</name>
<organism evidence="2 3">
    <name type="scientific">Ambrosiozyma monospora</name>
    <name type="common">Yeast</name>
    <name type="synonym">Endomycopsis monosporus</name>
    <dbReference type="NCBI Taxonomy" id="43982"/>
    <lineage>
        <taxon>Eukaryota</taxon>
        <taxon>Fungi</taxon>
        <taxon>Dikarya</taxon>
        <taxon>Ascomycota</taxon>
        <taxon>Saccharomycotina</taxon>
        <taxon>Pichiomycetes</taxon>
        <taxon>Pichiales</taxon>
        <taxon>Pichiaceae</taxon>
        <taxon>Ambrosiozyma</taxon>
    </lineage>
</organism>
<feature type="region of interest" description="Disordered" evidence="1">
    <location>
        <begin position="1"/>
        <end position="35"/>
    </location>
</feature>
<sequence>MSLDNNTPQNDNVHDVTPRTHSEGSVESNGSNRSVVSSIKSKFMKWLGIESNKSQKTTIARPTSNYSNTHGGESTKRKQEASKKKEDEQKALRKQQEALKKKEDEQKALRKQQQDELLAEFPELLRREKKISDVPAVARSGFRGSHSHMVPADMGSPFRIAQPTC</sequence>
<reference evidence="2" key="1">
    <citation type="submission" date="2023-04" db="EMBL/GenBank/DDBJ databases">
        <title>Ambrosiozyma monospora NBRC 1965.</title>
        <authorList>
            <person name="Ichikawa N."/>
            <person name="Sato H."/>
            <person name="Tonouchi N."/>
        </authorList>
    </citation>
    <scope>NUCLEOTIDE SEQUENCE</scope>
    <source>
        <strain evidence="2">NBRC 1965</strain>
    </source>
</reference>
<dbReference type="AlphaFoldDB" id="A0A9W7DMU5"/>
<accession>A0A9W7DMU5</accession>
<proteinExistence type="predicted"/>
<feature type="compositionally biased region" description="Polar residues" evidence="1">
    <location>
        <begin position="25"/>
        <end position="35"/>
    </location>
</feature>
<feature type="compositionally biased region" description="Basic and acidic residues" evidence="1">
    <location>
        <begin position="12"/>
        <end position="24"/>
    </location>
</feature>
<feature type="compositionally biased region" description="Polar residues" evidence="1">
    <location>
        <begin position="51"/>
        <end position="72"/>
    </location>
</feature>
<dbReference type="EMBL" id="BSXU01004685">
    <property type="protein sequence ID" value="GMG46603.1"/>
    <property type="molecule type" value="Genomic_DNA"/>
</dbReference>
<comment type="caution">
    <text evidence="2">The sequence shown here is derived from an EMBL/GenBank/DDBJ whole genome shotgun (WGS) entry which is preliminary data.</text>
</comment>
<evidence type="ECO:0000313" key="2">
    <source>
        <dbReference type="EMBL" id="GMG46603.1"/>
    </source>
</evidence>
<feature type="compositionally biased region" description="Basic and acidic residues" evidence="1">
    <location>
        <begin position="73"/>
        <end position="109"/>
    </location>
</feature>
<dbReference type="Proteomes" id="UP001165063">
    <property type="component" value="Unassembled WGS sequence"/>
</dbReference>